<protein>
    <recommendedName>
        <fullName evidence="3">DUF47 family protein</fullName>
    </recommendedName>
</protein>
<dbReference type="RefSeq" id="WP_146651013.1">
    <property type="nucleotide sequence ID" value="NZ_CP012333.1"/>
</dbReference>
<dbReference type="AlphaFoldDB" id="A0A0K1Q1Q2"/>
<gene>
    <name evidence="1" type="ORF">AKJ09_06240</name>
</gene>
<name>A0A0K1Q1Q2_9BACT</name>
<proteinExistence type="predicted"/>
<evidence type="ECO:0008006" key="3">
    <source>
        <dbReference type="Google" id="ProtNLM"/>
    </source>
</evidence>
<evidence type="ECO:0000313" key="1">
    <source>
        <dbReference type="EMBL" id="AKU99576.1"/>
    </source>
</evidence>
<keyword evidence="2" id="KW-1185">Reference proteome</keyword>
<dbReference type="Proteomes" id="UP000064967">
    <property type="component" value="Chromosome"/>
</dbReference>
<reference evidence="1 2" key="1">
    <citation type="submission" date="2015-08" db="EMBL/GenBank/DDBJ databases">
        <authorList>
            <person name="Babu N.S."/>
            <person name="Beckwith C.J."/>
            <person name="Beseler K.G."/>
            <person name="Brison A."/>
            <person name="Carone J.V."/>
            <person name="Caskin T.P."/>
            <person name="Diamond M."/>
            <person name="Durham M.E."/>
            <person name="Foxe J.M."/>
            <person name="Go M."/>
            <person name="Henderson B.A."/>
            <person name="Jones I.B."/>
            <person name="McGettigan J.A."/>
            <person name="Micheletti S.J."/>
            <person name="Nasrallah M.E."/>
            <person name="Ortiz D."/>
            <person name="Piller C.R."/>
            <person name="Privatt S.R."/>
            <person name="Schneider S.L."/>
            <person name="Sharp S."/>
            <person name="Smith T.C."/>
            <person name="Stanton J.D."/>
            <person name="Ullery H.E."/>
            <person name="Wilson R.J."/>
            <person name="Serrano M.G."/>
            <person name="Buck G."/>
            <person name="Lee V."/>
            <person name="Wang Y."/>
            <person name="Carvalho R."/>
            <person name="Voegtly L."/>
            <person name="Shi R."/>
            <person name="Duckworth R."/>
            <person name="Johnson A."/>
            <person name="Loviza R."/>
            <person name="Walstead R."/>
            <person name="Shah Z."/>
            <person name="Kiflezghi M."/>
            <person name="Wade K."/>
            <person name="Ball S.L."/>
            <person name="Bradley K.W."/>
            <person name="Asai D.J."/>
            <person name="Bowman C.A."/>
            <person name="Russell D.A."/>
            <person name="Pope W.H."/>
            <person name="Jacobs-Sera D."/>
            <person name="Hendrix R.W."/>
            <person name="Hatfull G.F."/>
        </authorList>
    </citation>
    <scope>NUCLEOTIDE SEQUENCE [LARGE SCALE GENOMIC DNA]</scope>
    <source>
        <strain evidence="1 2">DSM 27648</strain>
    </source>
</reference>
<organism evidence="1 2">
    <name type="scientific">Labilithrix luteola</name>
    <dbReference type="NCBI Taxonomy" id="1391654"/>
    <lineage>
        <taxon>Bacteria</taxon>
        <taxon>Pseudomonadati</taxon>
        <taxon>Myxococcota</taxon>
        <taxon>Polyangia</taxon>
        <taxon>Polyangiales</taxon>
        <taxon>Labilitrichaceae</taxon>
        <taxon>Labilithrix</taxon>
    </lineage>
</organism>
<dbReference type="Gene3D" id="1.20.58.220">
    <property type="entry name" value="Phosphate transport system protein phou homolog 2, domain 2"/>
    <property type="match status" value="1"/>
</dbReference>
<dbReference type="KEGG" id="llu:AKJ09_06240"/>
<dbReference type="OrthoDB" id="5297572at2"/>
<dbReference type="EMBL" id="CP012333">
    <property type="protein sequence ID" value="AKU99576.1"/>
    <property type="molecule type" value="Genomic_DNA"/>
</dbReference>
<accession>A0A0K1Q1Q2</accession>
<sequence length="654" mass="72196">MSTKAAVVSELGEHDLLVPSLVHGALAANERAKFFFSLIQLAKSHADTAEEFVPDLRSDRELAGIDDPRFDDVIAHARRDRADDYRVPLAKTIVDAAFHDTESMLAPLRAASPSRVDEVEVRSFDERLEALRDRCELRTESTLTGDEVEALTSSDRAHADSLHLLVLDLHKAVDKLEASLATEDIDGAKVHGLHERDRVLVGAFMRGIHETEAVKFGHPGLGTMATRRGQTLVLENDLGETAAHVVVIHVDGLRVAITSTDVHLQRLEFLERLLARFPMHWDDVASRSARTIPHAEVFFQHTGIYEAPSSEELERFLTFLGSRLVYLIDWNRARKAIRSFVSKAATIEILDRAASEGWGHRGLLEAGGKPWVFDIVGDVVRIPLRFGERLDDILGAEQAAEFLRTTLRTCSEGLHAWRPPSSLRAELGAELARLVRSRGERLLEPVTDHARLVLTLARTVHELLGRNSPVPDARAADAVRAAKDVEHRADALVMDVRSVVERIPSEERCLRLIEHADDAADALEEAVFRWSLLPATTGELAAETRGTSLVELADLVVAAAEGWLACVTTAQHASPDGRTFEVRGVVDAVDGILVLERRMDEAERRATTRLAADARATGKFFALVSRVTAELERAVDSLMRASLVLRDRVVTSMA</sequence>
<dbReference type="InterPro" id="IPR038078">
    <property type="entry name" value="PhoU-like_sf"/>
</dbReference>
<dbReference type="STRING" id="1391654.AKJ09_06240"/>
<evidence type="ECO:0000313" key="2">
    <source>
        <dbReference type="Proteomes" id="UP000064967"/>
    </source>
</evidence>